<organism evidence="1 2">
    <name type="scientific">Pseudomonas salomonii</name>
    <dbReference type="NCBI Taxonomy" id="191391"/>
    <lineage>
        <taxon>Bacteria</taxon>
        <taxon>Pseudomonadati</taxon>
        <taxon>Pseudomonadota</taxon>
        <taxon>Gammaproteobacteria</taxon>
        <taxon>Pseudomonadales</taxon>
        <taxon>Pseudomonadaceae</taxon>
        <taxon>Pseudomonas</taxon>
    </lineage>
</organism>
<dbReference type="EMBL" id="FNOX01000009">
    <property type="protein sequence ID" value="SDZ39483.1"/>
    <property type="molecule type" value="Genomic_DNA"/>
</dbReference>
<dbReference type="RefSeq" id="WP_069788385.1">
    <property type="nucleotide sequence ID" value="NZ_FNOX01000009.1"/>
</dbReference>
<reference evidence="1 2" key="1">
    <citation type="submission" date="2016-10" db="EMBL/GenBank/DDBJ databases">
        <authorList>
            <person name="de Groot N.N."/>
        </authorList>
    </citation>
    <scope>NUCLEOTIDE SEQUENCE [LARGE SCALE GENOMIC DNA]</scope>
    <source>
        <strain evidence="1 2">ICMP 14252</strain>
    </source>
</reference>
<dbReference type="Pfam" id="PF06252">
    <property type="entry name" value="GemA"/>
    <property type="match status" value="1"/>
</dbReference>
<dbReference type="InterPro" id="IPR009363">
    <property type="entry name" value="Phage_Mu_Gp16"/>
</dbReference>
<accession>A0A1H3SN22</accession>
<protein>
    <submittedName>
        <fullName evidence="1">Mu-like prophage protein gp16</fullName>
    </submittedName>
</protein>
<evidence type="ECO:0000313" key="2">
    <source>
        <dbReference type="Proteomes" id="UP000182902"/>
    </source>
</evidence>
<proteinExistence type="predicted"/>
<evidence type="ECO:0000313" key="1">
    <source>
        <dbReference type="EMBL" id="SDZ39483.1"/>
    </source>
</evidence>
<gene>
    <name evidence="1" type="ORF">SAMN05216247_109324</name>
</gene>
<sequence>MTTRNLQLSKIHIAKKDLGLDDETYRALLVRVAGVRSAKDLTPRQTAAVLVEFARLGWEPKPAKKQGRKAPLAAPDRVKLVGKIEAFLAEAKRSWAYADGMAMRMFKVERVEWLAPQQLQKMVAALTYDARRHARPER</sequence>
<name>A0A1H3SN22_9PSED</name>
<dbReference type="AlphaFoldDB" id="A0A1H3SN22"/>
<dbReference type="Proteomes" id="UP000182902">
    <property type="component" value="Unassembled WGS sequence"/>
</dbReference>